<proteinExistence type="predicted"/>
<name>A0A366F9B5_9HYPH</name>
<evidence type="ECO:0000313" key="2">
    <source>
        <dbReference type="Proteomes" id="UP000253529"/>
    </source>
</evidence>
<dbReference type="RefSeq" id="WP_113890475.1">
    <property type="nucleotide sequence ID" value="NZ_QNRK01000019.1"/>
</dbReference>
<dbReference type="AlphaFoldDB" id="A0A366F9B5"/>
<reference evidence="1 2" key="1">
    <citation type="submission" date="2018-06" db="EMBL/GenBank/DDBJ databases">
        <title>Genomic Encyclopedia of Type Strains, Phase IV (KMG-IV): sequencing the most valuable type-strain genomes for metagenomic binning, comparative biology and taxonomic classification.</title>
        <authorList>
            <person name="Goeker M."/>
        </authorList>
    </citation>
    <scope>NUCLEOTIDE SEQUENCE [LARGE SCALE GENOMIC DNA]</scope>
    <source>
        <strain evidence="1 2">DSM 24875</strain>
    </source>
</reference>
<dbReference type="OrthoDB" id="7432864at2"/>
<protein>
    <recommendedName>
        <fullName evidence="3">PemK-like, MazF-like toxin of type II toxin-antitoxin system</fullName>
    </recommendedName>
</protein>
<comment type="caution">
    <text evidence="1">The sequence shown here is derived from an EMBL/GenBank/DDBJ whole genome shotgun (WGS) entry which is preliminary data.</text>
</comment>
<keyword evidence="2" id="KW-1185">Reference proteome</keyword>
<organism evidence="1 2">
    <name type="scientific">Roseiarcus fermentans</name>
    <dbReference type="NCBI Taxonomy" id="1473586"/>
    <lineage>
        <taxon>Bacteria</taxon>
        <taxon>Pseudomonadati</taxon>
        <taxon>Pseudomonadota</taxon>
        <taxon>Alphaproteobacteria</taxon>
        <taxon>Hyphomicrobiales</taxon>
        <taxon>Roseiarcaceae</taxon>
        <taxon>Roseiarcus</taxon>
    </lineage>
</organism>
<sequence>MLPTKIRVGWIFRYAYLWDWQHREGRDEGDKDRPCLVLAIVTTTEDGAPVVRVLPITHAPPADPADAIEIPAMTKARLGLDEARSWIVLTESNRFVWPGPDLRAVDSETGYYGPLPPNLFAEVKRRFIAIARGEAGASMPHHSVPRTE</sequence>
<evidence type="ECO:0008006" key="3">
    <source>
        <dbReference type="Google" id="ProtNLM"/>
    </source>
</evidence>
<gene>
    <name evidence="1" type="ORF">DFR50_11910</name>
</gene>
<evidence type="ECO:0000313" key="1">
    <source>
        <dbReference type="EMBL" id="RBP10339.1"/>
    </source>
</evidence>
<dbReference type="Proteomes" id="UP000253529">
    <property type="component" value="Unassembled WGS sequence"/>
</dbReference>
<dbReference type="EMBL" id="QNRK01000019">
    <property type="protein sequence ID" value="RBP10339.1"/>
    <property type="molecule type" value="Genomic_DNA"/>
</dbReference>
<accession>A0A366F9B5</accession>